<reference evidence="6" key="1">
    <citation type="journal article" date="2019" name="Int. J. Syst. Evol. Microbiol.">
        <title>The Global Catalogue of Microorganisms (GCM) 10K type strain sequencing project: providing services to taxonomists for standard genome sequencing and annotation.</title>
        <authorList>
            <consortium name="The Broad Institute Genomics Platform"/>
            <consortium name="The Broad Institute Genome Sequencing Center for Infectious Disease"/>
            <person name="Wu L."/>
            <person name="Ma J."/>
        </authorList>
    </citation>
    <scope>NUCLEOTIDE SEQUENCE [LARGE SCALE GENOMIC DNA]</scope>
    <source>
        <strain evidence="6">CGMCC 1.16031</strain>
    </source>
</reference>
<protein>
    <submittedName>
        <fullName evidence="5">RNA recognition motif domain-containing protein</fullName>
    </submittedName>
</protein>
<keyword evidence="3" id="KW-1133">Transmembrane helix</keyword>
<dbReference type="InterPro" id="IPR000504">
    <property type="entry name" value="RRM_dom"/>
</dbReference>
<evidence type="ECO:0000256" key="1">
    <source>
        <dbReference type="ARBA" id="ARBA00022737"/>
    </source>
</evidence>
<dbReference type="EMBL" id="JBHSUS010000001">
    <property type="protein sequence ID" value="MFC6440615.1"/>
    <property type="molecule type" value="Genomic_DNA"/>
</dbReference>
<keyword evidence="1" id="KW-0677">Repeat</keyword>
<dbReference type="InterPro" id="IPR035979">
    <property type="entry name" value="RBD_domain_sf"/>
</dbReference>
<evidence type="ECO:0000256" key="3">
    <source>
        <dbReference type="SAM" id="Phobius"/>
    </source>
</evidence>
<dbReference type="PANTHER" id="PTHR23236:SF119">
    <property type="entry name" value="NUCLEAR RNA-BINDING PROTEIN SART-3"/>
    <property type="match status" value="1"/>
</dbReference>
<dbReference type="PROSITE" id="PS50102">
    <property type="entry name" value="RRM"/>
    <property type="match status" value="1"/>
</dbReference>
<name>A0ABW1XPC0_9ALTE</name>
<dbReference type="PANTHER" id="PTHR23236">
    <property type="entry name" value="EUKARYOTIC TRANSLATION INITIATION FACTOR 4B/4H"/>
    <property type="match status" value="1"/>
</dbReference>
<keyword evidence="3" id="KW-0812">Transmembrane</keyword>
<keyword evidence="2" id="KW-0694">RNA-binding</keyword>
<keyword evidence="6" id="KW-1185">Reference proteome</keyword>
<evidence type="ECO:0000256" key="2">
    <source>
        <dbReference type="ARBA" id="ARBA00022884"/>
    </source>
</evidence>
<comment type="caution">
    <text evidence="5">The sequence shown here is derived from an EMBL/GenBank/DDBJ whole genome shotgun (WGS) entry which is preliminary data.</text>
</comment>
<gene>
    <name evidence="5" type="ORF">ACFP85_10725</name>
</gene>
<dbReference type="InterPro" id="IPR012677">
    <property type="entry name" value="Nucleotide-bd_a/b_plait_sf"/>
</dbReference>
<dbReference type="Pfam" id="PF00076">
    <property type="entry name" value="RRM_1"/>
    <property type="match status" value="1"/>
</dbReference>
<evidence type="ECO:0000313" key="5">
    <source>
        <dbReference type="EMBL" id="MFC6440615.1"/>
    </source>
</evidence>
<evidence type="ECO:0000313" key="6">
    <source>
        <dbReference type="Proteomes" id="UP001596364"/>
    </source>
</evidence>
<proteinExistence type="predicted"/>
<feature type="transmembrane region" description="Helical" evidence="3">
    <location>
        <begin position="29"/>
        <end position="53"/>
    </location>
</feature>
<accession>A0ABW1XPC0</accession>
<dbReference type="RefSeq" id="WP_131259573.1">
    <property type="nucleotide sequence ID" value="NZ_JBHSUS010000001.1"/>
</dbReference>
<feature type="domain" description="RRM" evidence="4">
    <location>
        <begin position="73"/>
        <end position="150"/>
    </location>
</feature>
<organism evidence="5 6">
    <name type="scientific">Pseudobowmanella zhangzhouensis</name>
    <dbReference type="NCBI Taxonomy" id="1537679"/>
    <lineage>
        <taxon>Bacteria</taxon>
        <taxon>Pseudomonadati</taxon>
        <taxon>Pseudomonadota</taxon>
        <taxon>Gammaproteobacteria</taxon>
        <taxon>Alteromonadales</taxon>
        <taxon>Alteromonadaceae</taxon>
    </lineage>
</organism>
<dbReference type="SUPFAM" id="SSF54928">
    <property type="entry name" value="RNA-binding domain, RBD"/>
    <property type="match status" value="1"/>
</dbReference>
<keyword evidence="3" id="KW-0472">Membrane</keyword>
<sequence length="154" mass="16921">MDSPKFVSALVLLVVAAIAYFISDNFLTLAPSVAIAVGTLLGGLTVLVFFTVVPGTAAIPEHITEEDNNDDKVTLYVGNLPYRVNEGNVEQLFSRFSRVYSVRLMRDRKTGKRKGYGFVEVDSMSAEKAIGQLNDSTFEDRTLKVRLANQKAAE</sequence>
<dbReference type="SMART" id="SM00360">
    <property type="entry name" value="RRM"/>
    <property type="match status" value="1"/>
</dbReference>
<dbReference type="Proteomes" id="UP001596364">
    <property type="component" value="Unassembled WGS sequence"/>
</dbReference>
<dbReference type="Gene3D" id="3.30.70.330">
    <property type="match status" value="1"/>
</dbReference>
<evidence type="ECO:0000259" key="4">
    <source>
        <dbReference type="PROSITE" id="PS50102"/>
    </source>
</evidence>